<evidence type="ECO:0000259" key="1">
    <source>
        <dbReference type="Pfam" id="PF13590"/>
    </source>
</evidence>
<dbReference type="AlphaFoldDB" id="A0L3V6"/>
<reference evidence="3" key="1">
    <citation type="journal article" date="2009" name="Appl. Environ. Microbiol.">
        <title>Complete genome sequence of the chemolithoautotrophic marine magnetotactic coccus strain MC-1.</title>
        <authorList>
            <person name="Schubbe S."/>
            <person name="Williams T.J."/>
            <person name="Xie G."/>
            <person name="Kiss H.E."/>
            <person name="Brettin T.S."/>
            <person name="Martinez D."/>
            <person name="Ross C.A."/>
            <person name="Schuler D."/>
            <person name="Cox B.L."/>
            <person name="Nealson K.H."/>
            <person name="Bazylinski D.A."/>
        </authorList>
    </citation>
    <scope>NUCLEOTIDE SEQUENCE [LARGE SCALE GENOMIC DNA]</scope>
    <source>
        <strain evidence="3">ATCC BAA-1437 / JCM 17883 / MC-1</strain>
    </source>
</reference>
<name>A0L3V6_MAGMM</name>
<dbReference type="EMBL" id="CP000471">
    <property type="protein sequence ID" value="ABK42649.1"/>
    <property type="molecule type" value="Genomic_DNA"/>
</dbReference>
<sequence>MPCGLLDAYITACYAVRNTSFREVKTMKRFIAVLIAVAALTGCAGGIKGVSNSNLYGKLPPGGTFALQLISGDSLIGRKIERMISHQISKQGYRPTDSSPDILVSYAFDVHSAGSVSSAYTSINTVPQKSFVYGNTIYTKPSTSTATTSVSTTKLYQKTIVVRISDARTGEKLWESNVSEQGWCNQIFVTAPSILALMFEGFPHEQTNVNKMVTHADPAAKELMNLFPESTNWGCTRT</sequence>
<dbReference type="Gene3D" id="3.30.160.670">
    <property type="match status" value="1"/>
</dbReference>
<accession>A0L3V6</accession>
<dbReference type="InterPro" id="IPR025411">
    <property type="entry name" value="DUF4136"/>
</dbReference>
<reference evidence="2 3" key="2">
    <citation type="journal article" date="2012" name="Int. J. Syst. Evol. Microbiol.">
        <title>Magnetococcus marinus gen. nov., sp. nov., a marine, magnetotactic bacterium that represents a novel lineage (Magnetococcaceae fam. nov.; Magnetococcales ord. nov.) at the base of the Alphaproteobacteria.</title>
        <authorList>
            <person name="Bazylinski D.A."/>
            <person name="Williams T.J."/>
            <person name="Lefevre C.T."/>
            <person name="Berg R.J."/>
            <person name="Zhang C.L."/>
            <person name="Bowser S.S."/>
            <person name="Dean A.J."/>
            <person name="Beveridge T.J."/>
        </authorList>
    </citation>
    <scope>NUCLEOTIDE SEQUENCE [LARGE SCALE GENOMIC DNA]</scope>
    <source>
        <strain evidence="3">ATCC BAA-1437 / JCM 17883 / MC-1</strain>
    </source>
</reference>
<evidence type="ECO:0000313" key="3">
    <source>
        <dbReference type="Proteomes" id="UP000002586"/>
    </source>
</evidence>
<gene>
    <name evidence="2" type="ordered locus">Mmc1_0122</name>
</gene>
<proteinExistence type="predicted"/>
<feature type="domain" description="DUF4136" evidence="1">
    <location>
        <begin position="72"/>
        <end position="203"/>
    </location>
</feature>
<protein>
    <recommendedName>
        <fullName evidence="1">DUF4136 domain-containing protein</fullName>
    </recommendedName>
</protein>
<dbReference type="KEGG" id="mgm:Mmc1_0122"/>
<evidence type="ECO:0000313" key="2">
    <source>
        <dbReference type="EMBL" id="ABK42649.1"/>
    </source>
</evidence>
<dbReference type="Pfam" id="PF13590">
    <property type="entry name" value="DUF4136"/>
    <property type="match status" value="1"/>
</dbReference>
<organism evidence="2 3">
    <name type="scientific">Magnetococcus marinus (strain ATCC BAA-1437 / JCM 17883 / MC-1)</name>
    <dbReference type="NCBI Taxonomy" id="156889"/>
    <lineage>
        <taxon>Bacteria</taxon>
        <taxon>Pseudomonadati</taxon>
        <taxon>Pseudomonadota</taxon>
        <taxon>Magnetococcia</taxon>
        <taxon>Magnetococcales</taxon>
        <taxon>Magnetococcaceae</taxon>
        <taxon>Magnetococcus</taxon>
    </lineage>
</organism>
<dbReference type="HOGENOM" id="CLU_1164744_0_0_5"/>
<dbReference type="Proteomes" id="UP000002586">
    <property type="component" value="Chromosome"/>
</dbReference>
<keyword evidence="3" id="KW-1185">Reference proteome</keyword>